<sequence length="156" mass="18056">MNKSILTSYNDEFNIETFECGNEDVNDYLKQKASSQEKEKITKIFTIHKNRRIIAYSAAIFCSHLFFKLPDQEKEFRVPGICIGQLGVDTEFQEKGLGKILVQHAISLGNKISNYSGCRIIYVKAYDSAIDYYKNLQFDLLESRPNRNRMILDLLL</sequence>
<evidence type="ECO:0000256" key="4">
    <source>
        <dbReference type="ARBA" id="ARBA00023315"/>
    </source>
</evidence>
<dbReference type="PANTHER" id="PTHR36449:SF1">
    <property type="entry name" value="ACETYLTRANSFERASE"/>
    <property type="match status" value="1"/>
</dbReference>
<evidence type="ECO:0000256" key="1">
    <source>
        <dbReference type="ARBA" id="ARBA00022491"/>
    </source>
</evidence>
<dbReference type="InterPro" id="IPR016181">
    <property type="entry name" value="Acyl_CoA_acyltransferase"/>
</dbReference>
<keyword evidence="3" id="KW-0808">Transferase</keyword>
<dbReference type="SUPFAM" id="SSF55729">
    <property type="entry name" value="Acyl-CoA N-acyltransferases (Nat)"/>
    <property type="match status" value="1"/>
</dbReference>
<dbReference type="PANTHER" id="PTHR36449">
    <property type="entry name" value="ACETYLTRANSFERASE-RELATED"/>
    <property type="match status" value="1"/>
</dbReference>
<keyword evidence="4" id="KW-0012">Acyltransferase</keyword>
<keyword evidence="1" id="KW-0678">Repressor</keyword>
<dbReference type="Gene3D" id="3.40.630.30">
    <property type="match status" value="1"/>
</dbReference>
<dbReference type="CDD" id="cd04301">
    <property type="entry name" value="NAT_SF"/>
    <property type="match status" value="1"/>
</dbReference>
<dbReference type="EMBL" id="LAZR01059960">
    <property type="protein sequence ID" value="KKK66695.1"/>
    <property type="molecule type" value="Genomic_DNA"/>
</dbReference>
<accession>A0A0F8XZF2</accession>
<evidence type="ECO:0000259" key="6">
    <source>
        <dbReference type="Pfam" id="PF00583"/>
    </source>
</evidence>
<evidence type="ECO:0000256" key="5">
    <source>
        <dbReference type="ARBA" id="ARBA00049880"/>
    </source>
</evidence>
<evidence type="ECO:0000313" key="7">
    <source>
        <dbReference type="EMBL" id="KKK66695.1"/>
    </source>
</evidence>
<evidence type="ECO:0000256" key="3">
    <source>
        <dbReference type="ARBA" id="ARBA00022679"/>
    </source>
</evidence>
<reference evidence="7" key="1">
    <citation type="journal article" date="2015" name="Nature">
        <title>Complex archaea that bridge the gap between prokaryotes and eukaryotes.</title>
        <authorList>
            <person name="Spang A."/>
            <person name="Saw J.H."/>
            <person name="Jorgensen S.L."/>
            <person name="Zaremba-Niedzwiedzka K."/>
            <person name="Martijn J."/>
            <person name="Lind A.E."/>
            <person name="van Eijk R."/>
            <person name="Schleper C."/>
            <person name="Guy L."/>
            <person name="Ettema T.J."/>
        </authorList>
    </citation>
    <scope>NUCLEOTIDE SEQUENCE</scope>
</reference>
<feature type="domain" description="N-acetyltransferase" evidence="6">
    <location>
        <begin position="40"/>
        <end position="136"/>
    </location>
</feature>
<dbReference type="InterPro" id="IPR000182">
    <property type="entry name" value="GNAT_dom"/>
</dbReference>
<gene>
    <name evidence="7" type="ORF">LCGC14_2961490</name>
</gene>
<dbReference type="GO" id="GO:0016747">
    <property type="term" value="F:acyltransferase activity, transferring groups other than amino-acyl groups"/>
    <property type="evidence" value="ECO:0007669"/>
    <property type="project" value="InterPro"/>
</dbReference>
<dbReference type="AlphaFoldDB" id="A0A0F8XZF2"/>
<dbReference type="Pfam" id="PF00583">
    <property type="entry name" value="Acetyltransf_1"/>
    <property type="match status" value="1"/>
</dbReference>
<evidence type="ECO:0000256" key="2">
    <source>
        <dbReference type="ARBA" id="ARBA00022649"/>
    </source>
</evidence>
<name>A0A0F8XZF2_9ZZZZ</name>
<keyword evidence="2" id="KW-1277">Toxin-antitoxin system</keyword>
<comment type="caution">
    <text evidence="7">The sequence shown here is derived from an EMBL/GenBank/DDBJ whole genome shotgun (WGS) entry which is preliminary data.</text>
</comment>
<protein>
    <recommendedName>
        <fullName evidence="6">N-acetyltransferase domain-containing protein</fullName>
    </recommendedName>
</protein>
<proteinExistence type="predicted"/>
<organism evidence="7">
    <name type="scientific">marine sediment metagenome</name>
    <dbReference type="NCBI Taxonomy" id="412755"/>
    <lineage>
        <taxon>unclassified sequences</taxon>
        <taxon>metagenomes</taxon>
        <taxon>ecological metagenomes</taxon>
    </lineage>
</organism>
<comment type="catalytic activity">
    <reaction evidence="5">
        <text>glycyl-tRNA(Gly) + acetyl-CoA = N-acetylglycyl-tRNA(Gly) + CoA + H(+)</text>
        <dbReference type="Rhea" id="RHEA:81867"/>
        <dbReference type="Rhea" id="RHEA-COMP:9683"/>
        <dbReference type="Rhea" id="RHEA-COMP:19766"/>
        <dbReference type="ChEBI" id="CHEBI:15378"/>
        <dbReference type="ChEBI" id="CHEBI:57287"/>
        <dbReference type="ChEBI" id="CHEBI:57288"/>
        <dbReference type="ChEBI" id="CHEBI:78522"/>
        <dbReference type="ChEBI" id="CHEBI:232036"/>
    </reaction>
</comment>